<dbReference type="AlphaFoldDB" id="A0A2S6H6C3"/>
<evidence type="ECO:0000313" key="2">
    <source>
        <dbReference type="Proteomes" id="UP000238071"/>
    </source>
</evidence>
<sequence>MPTVKEKVSEIVQAQPDDSSFDEILHELAFTRMIEWGLEDTRQGRAIPNEEMQQRMDSWRK</sequence>
<dbReference type="EMBL" id="PTIY01000002">
    <property type="protein sequence ID" value="PPK73034.1"/>
    <property type="molecule type" value="Genomic_DNA"/>
</dbReference>
<organism evidence="1 2">
    <name type="scientific">Methylobacter tundripaludum</name>
    <dbReference type="NCBI Taxonomy" id="173365"/>
    <lineage>
        <taxon>Bacteria</taxon>
        <taxon>Pseudomonadati</taxon>
        <taxon>Pseudomonadota</taxon>
        <taxon>Gammaproteobacteria</taxon>
        <taxon>Methylococcales</taxon>
        <taxon>Methylococcaceae</taxon>
        <taxon>Methylobacter</taxon>
    </lineage>
</organism>
<comment type="caution">
    <text evidence="1">The sequence shown here is derived from an EMBL/GenBank/DDBJ whole genome shotgun (WGS) entry which is preliminary data.</text>
</comment>
<evidence type="ECO:0000313" key="1">
    <source>
        <dbReference type="EMBL" id="PPK73034.1"/>
    </source>
</evidence>
<name>A0A2S6H6C3_9GAMM</name>
<keyword evidence="2" id="KW-1185">Reference proteome</keyword>
<proteinExistence type="predicted"/>
<protein>
    <submittedName>
        <fullName evidence="1">Uncharacterized protein</fullName>
    </submittedName>
</protein>
<reference evidence="1 2" key="1">
    <citation type="submission" date="2018-02" db="EMBL/GenBank/DDBJ databases">
        <title>Subsurface microbial communities from deep shales in Ohio and West Virginia, USA.</title>
        <authorList>
            <person name="Wrighton K."/>
        </authorList>
    </citation>
    <scope>NUCLEOTIDE SEQUENCE [LARGE SCALE GENOMIC DNA]</scope>
    <source>
        <strain evidence="1 2">OWC-G53F</strain>
    </source>
</reference>
<dbReference type="RefSeq" id="WP_104422310.1">
    <property type="nucleotide sequence ID" value="NZ_PTIY01000002.1"/>
</dbReference>
<accession>A0A2S6H6C3</accession>
<gene>
    <name evidence="1" type="ORF">B0F88_10213</name>
</gene>
<dbReference type="Proteomes" id="UP000238071">
    <property type="component" value="Unassembled WGS sequence"/>
</dbReference>